<evidence type="ECO:0000256" key="2">
    <source>
        <dbReference type="ARBA" id="ARBA00022692"/>
    </source>
</evidence>
<feature type="domain" description="Menorin-like" evidence="9">
    <location>
        <begin position="464"/>
        <end position="595"/>
    </location>
</feature>
<evidence type="ECO:0000256" key="7">
    <source>
        <dbReference type="SAM" id="MobiDB-lite"/>
    </source>
</evidence>
<dbReference type="EMBL" id="NHOQ01000342">
    <property type="protein sequence ID" value="PWA30833.1"/>
    <property type="molecule type" value="Genomic_DNA"/>
</dbReference>
<evidence type="ECO:0000256" key="3">
    <source>
        <dbReference type="ARBA" id="ARBA00022989"/>
    </source>
</evidence>
<evidence type="ECO:0000256" key="5">
    <source>
        <dbReference type="ARBA" id="ARBA00044104"/>
    </source>
</evidence>
<reference evidence="10 11" key="1">
    <citation type="journal article" date="2018" name="G3 (Bethesda)">
        <title>A High-Quality Reference Genome for the Invasive Mosquitofish Gambusia affinis Using a Chicago Library.</title>
        <authorList>
            <person name="Hoffberg S.L."/>
            <person name="Troendle N.J."/>
            <person name="Glenn T.C."/>
            <person name="Mahmud O."/>
            <person name="Louha S."/>
            <person name="Chalopin D."/>
            <person name="Bennetzen J.L."/>
            <person name="Mauricio R."/>
        </authorList>
    </citation>
    <scope>NUCLEOTIDE SEQUENCE [LARGE SCALE GENOMIC DNA]</scope>
    <source>
        <strain evidence="10">NE01/NJP1002.9</strain>
        <tissue evidence="10">Muscle</tissue>
    </source>
</reference>
<evidence type="ECO:0000256" key="1">
    <source>
        <dbReference type="ARBA" id="ARBA00004167"/>
    </source>
</evidence>
<evidence type="ECO:0000259" key="9">
    <source>
        <dbReference type="Pfam" id="PF10223"/>
    </source>
</evidence>
<feature type="compositionally biased region" description="Polar residues" evidence="7">
    <location>
        <begin position="137"/>
        <end position="155"/>
    </location>
</feature>
<keyword evidence="3 8" id="KW-1133">Transmembrane helix</keyword>
<name>A0A315W5A0_GAMAF</name>
<comment type="subcellular location">
    <subcellularLocation>
        <location evidence="1">Membrane</location>
        <topology evidence="1">Single-pass membrane protein</topology>
    </subcellularLocation>
</comment>
<evidence type="ECO:0000313" key="11">
    <source>
        <dbReference type="Proteomes" id="UP000250572"/>
    </source>
</evidence>
<keyword evidence="4 8" id="KW-0472">Membrane</keyword>
<feature type="region of interest" description="Disordered" evidence="7">
    <location>
        <begin position="136"/>
        <end position="166"/>
    </location>
</feature>
<evidence type="ECO:0000313" key="10">
    <source>
        <dbReference type="EMBL" id="PWA30833.1"/>
    </source>
</evidence>
<gene>
    <name evidence="10" type="ORF">CCH79_00017359</name>
</gene>
<keyword evidence="11" id="KW-1185">Reference proteome</keyword>
<dbReference type="InterPro" id="IPR019356">
    <property type="entry name" value="Menorin_dom"/>
</dbReference>
<evidence type="ECO:0000256" key="6">
    <source>
        <dbReference type="ARBA" id="ARBA00044953"/>
    </source>
</evidence>
<proteinExistence type="inferred from homology"/>
<sequence length="677" mass="75542">MVFKSCVLKPSALIQLLVQADHISHVALAEELKVCLRTKSFKIQEAVLQCLQERNIIAVFTRTREANCHSREGGDGNMRRGELCTLPSVFPANSPGPVQRLNLLLSSEAQFLLVPPELPHWSKVSFGTFTAYRKKQNSNLGNPEQESVSNLGGSSESEHVNGPKSRMSLAQAAGSTPHLLLVHSTELSYLEKGIVKLPVNVVWSDVDPAESSSIKNLLPGSAPRSVRMKPDHKDGGQNQKQEQDFYLGCLTKKWLIMLSTAVGLLVLAIIIVPAVILTRPGTKGRTTPSREGYLSSPIVDDTVAPSDRLIQKIFPDVTLSPGWMVLYIPQIATETYSRDMVEHMYHLIKDVPQKVTFPVHALLVHRGWQHISWLLNQSPRFSLTLWQGSDHPTISDLLFVRDNTQPAQVYYDIYEPTLTAFKEAARNRSDVRRFYPGGNLMDFLNPVHNWSSSFLTDVTQHSSLGVRWFSVADETVLLARLSDEDGGMLVLHVVSDRNQPGVPVLGESGTSSEPFTLQRVFELLGQRTDAPWGVYLRVHGHQLLEASLKLLQAAYSAEELYRPIWISMESSQSSYSTNDFVSTVEEFFPYVTVVLAEQNWLPLTPAAPMGLSQRLAVHLSSASLLKEPQELPSLKERNQCDFVVEVNMEDIAETFTIMKKLMAQQGGKSNLYMMTSK</sequence>
<dbReference type="GO" id="GO:0016020">
    <property type="term" value="C:membrane"/>
    <property type="evidence" value="ECO:0007669"/>
    <property type="project" value="UniProtKB-SubCell"/>
</dbReference>
<feature type="region of interest" description="Disordered" evidence="7">
    <location>
        <begin position="211"/>
        <end position="239"/>
    </location>
</feature>
<comment type="caution">
    <text evidence="10">The sequence shown here is derived from an EMBL/GenBank/DDBJ whole genome shotgun (WGS) entry which is preliminary data.</text>
</comment>
<protein>
    <recommendedName>
        <fullName evidence="5">Protein FAM151A</fullName>
    </recommendedName>
</protein>
<organism evidence="10 11">
    <name type="scientific">Gambusia affinis</name>
    <name type="common">Western mosquitofish</name>
    <name type="synonym">Heterandria affinis</name>
    <dbReference type="NCBI Taxonomy" id="33528"/>
    <lineage>
        <taxon>Eukaryota</taxon>
        <taxon>Metazoa</taxon>
        <taxon>Chordata</taxon>
        <taxon>Craniata</taxon>
        <taxon>Vertebrata</taxon>
        <taxon>Euteleostomi</taxon>
        <taxon>Actinopterygii</taxon>
        <taxon>Neopterygii</taxon>
        <taxon>Teleostei</taxon>
        <taxon>Neoteleostei</taxon>
        <taxon>Acanthomorphata</taxon>
        <taxon>Ovalentaria</taxon>
        <taxon>Atherinomorphae</taxon>
        <taxon>Cyprinodontiformes</taxon>
        <taxon>Poeciliidae</taxon>
        <taxon>Poeciliinae</taxon>
        <taxon>Gambusia</taxon>
    </lineage>
</organism>
<dbReference type="PANTHER" id="PTHR21184">
    <property type="entry name" value="MENORIN (DENDRITIC BRANCHING PROTEIN)"/>
    <property type="match status" value="1"/>
</dbReference>
<feature type="transmembrane region" description="Helical" evidence="8">
    <location>
        <begin position="254"/>
        <end position="277"/>
    </location>
</feature>
<comment type="similarity">
    <text evidence="6">Belongs to the menorin family.</text>
</comment>
<dbReference type="PANTHER" id="PTHR21184:SF4">
    <property type="entry name" value="PROTEIN FAM151A"/>
    <property type="match status" value="1"/>
</dbReference>
<dbReference type="AlphaFoldDB" id="A0A315W5A0"/>
<keyword evidence="2 8" id="KW-0812">Transmembrane</keyword>
<evidence type="ECO:0000256" key="4">
    <source>
        <dbReference type="ARBA" id="ARBA00023136"/>
    </source>
</evidence>
<evidence type="ECO:0000256" key="8">
    <source>
        <dbReference type="SAM" id="Phobius"/>
    </source>
</evidence>
<accession>A0A315W5A0</accession>
<dbReference type="Pfam" id="PF10223">
    <property type="entry name" value="Menorin_N"/>
    <property type="match status" value="2"/>
</dbReference>
<dbReference type="Proteomes" id="UP000250572">
    <property type="component" value="Unassembled WGS sequence"/>
</dbReference>
<dbReference type="GO" id="GO:0005615">
    <property type="term" value="C:extracellular space"/>
    <property type="evidence" value="ECO:0007669"/>
    <property type="project" value="TreeGrafter"/>
</dbReference>
<feature type="domain" description="Menorin-like" evidence="9">
    <location>
        <begin position="309"/>
        <end position="416"/>
    </location>
</feature>